<keyword evidence="11" id="KW-1185">Reference proteome</keyword>
<evidence type="ECO:0000256" key="7">
    <source>
        <dbReference type="ARBA" id="ARBA00023291"/>
    </source>
</evidence>
<dbReference type="PROSITE" id="PS51379">
    <property type="entry name" value="4FE4S_FER_2"/>
    <property type="match status" value="1"/>
</dbReference>
<dbReference type="Proteomes" id="UP001500979">
    <property type="component" value="Unassembled WGS sequence"/>
</dbReference>
<evidence type="ECO:0000256" key="6">
    <source>
        <dbReference type="ARBA" id="ARBA00023014"/>
    </source>
</evidence>
<dbReference type="PANTHER" id="PTHR36923">
    <property type="entry name" value="FERREDOXIN"/>
    <property type="match status" value="1"/>
</dbReference>
<evidence type="ECO:0000256" key="3">
    <source>
        <dbReference type="ARBA" id="ARBA00022723"/>
    </source>
</evidence>
<comment type="function">
    <text evidence="8">Ferredoxins are iron-sulfur proteins that transfer electrons in a wide variety of metabolic reactions.</text>
</comment>
<dbReference type="RefSeq" id="WP_344677794.1">
    <property type="nucleotide sequence ID" value="NZ_BAAAUX010000003.1"/>
</dbReference>
<evidence type="ECO:0000259" key="9">
    <source>
        <dbReference type="PROSITE" id="PS51379"/>
    </source>
</evidence>
<dbReference type="EMBL" id="BAAAUX010000003">
    <property type="protein sequence ID" value="GAA2776450.1"/>
    <property type="molecule type" value="Genomic_DNA"/>
</dbReference>
<evidence type="ECO:0000256" key="8">
    <source>
        <dbReference type="RuleBase" id="RU368020"/>
    </source>
</evidence>
<protein>
    <recommendedName>
        <fullName evidence="8">Ferredoxin</fullName>
    </recommendedName>
</protein>
<dbReference type="SUPFAM" id="SSF54862">
    <property type="entry name" value="4Fe-4S ferredoxins"/>
    <property type="match status" value="1"/>
</dbReference>
<evidence type="ECO:0000256" key="4">
    <source>
        <dbReference type="ARBA" id="ARBA00022982"/>
    </source>
</evidence>
<keyword evidence="7" id="KW-0003">3Fe-4S</keyword>
<name>A0ABN3V3H8_9PSEU</name>
<dbReference type="InterPro" id="IPR001080">
    <property type="entry name" value="3Fe4S_ferredoxin"/>
</dbReference>
<evidence type="ECO:0000313" key="10">
    <source>
        <dbReference type="EMBL" id="GAA2776450.1"/>
    </source>
</evidence>
<gene>
    <name evidence="10" type="ORF">GCM10010470_06180</name>
</gene>
<comment type="cofactor">
    <cofactor evidence="1">
        <name>[3Fe-4S] cluster</name>
        <dbReference type="ChEBI" id="CHEBI:21137"/>
    </cofactor>
</comment>
<feature type="domain" description="4Fe-4S ferredoxin-type" evidence="9">
    <location>
        <begin position="3"/>
        <end position="31"/>
    </location>
</feature>
<sequence>MAWLIDVDSDTCIGSGMCVGTAPDHFELVDGFACPRKAEIEQADEVIDAAESCPVEAISVREAATGELLAPEE</sequence>
<evidence type="ECO:0000256" key="5">
    <source>
        <dbReference type="ARBA" id="ARBA00023004"/>
    </source>
</evidence>
<keyword evidence="5 8" id="KW-0408">Iron</keyword>
<dbReference type="Pfam" id="PF13370">
    <property type="entry name" value="Fer4_13"/>
    <property type="match status" value="1"/>
</dbReference>
<evidence type="ECO:0000313" key="11">
    <source>
        <dbReference type="Proteomes" id="UP001500979"/>
    </source>
</evidence>
<evidence type="ECO:0000256" key="1">
    <source>
        <dbReference type="ARBA" id="ARBA00001927"/>
    </source>
</evidence>
<dbReference type="PRINTS" id="PR00352">
    <property type="entry name" value="3FE4SFRDOXIN"/>
</dbReference>
<dbReference type="InterPro" id="IPR017896">
    <property type="entry name" value="4Fe4S_Fe-S-bd"/>
</dbReference>
<keyword evidence="3 8" id="KW-0479">Metal-binding</keyword>
<keyword evidence="6 8" id="KW-0411">Iron-sulfur</keyword>
<dbReference type="Gene3D" id="3.30.70.20">
    <property type="match status" value="1"/>
</dbReference>
<accession>A0ABN3V3H8</accession>
<comment type="caution">
    <text evidence="10">The sequence shown here is derived from an EMBL/GenBank/DDBJ whole genome shotgun (WGS) entry which is preliminary data.</text>
</comment>
<keyword evidence="4 8" id="KW-0249">Electron transport</keyword>
<reference evidence="10 11" key="1">
    <citation type="journal article" date="2019" name="Int. J. Syst. Evol. Microbiol.">
        <title>The Global Catalogue of Microorganisms (GCM) 10K type strain sequencing project: providing services to taxonomists for standard genome sequencing and annotation.</title>
        <authorList>
            <consortium name="The Broad Institute Genomics Platform"/>
            <consortium name="The Broad Institute Genome Sequencing Center for Infectious Disease"/>
            <person name="Wu L."/>
            <person name="Ma J."/>
        </authorList>
    </citation>
    <scope>NUCLEOTIDE SEQUENCE [LARGE SCALE GENOMIC DNA]</scope>
    <source>
        <strain evidence="10 11">JCM 9383</strain>
    </source>
</reference>
<dbReference type="PANTHER" id="PTHR36923:SF3">
    <property type="entry name" value="FERREDOXIN"/>
    <property type="match status" value="1"/>
</dbReference>
<dbReference type="InterPro" id="IPR051269">
    <property type="entry name" value="Fe-S_cluster_ET"/>
</dbReference>
<proteinExistence type="predicted"/>
<organism evidence="10 11">
    <name type="scientific">Saccharopolyspora taberi</name>
    <dbReference type="NCBI Taxonomy" id="60895"/>
    <lineage>
        <taxon>Bacteria</taxon>
        <taxon>Bacillati</taxon>
        <taxon>Actinomycetota</taxon>
        <taxon>Actinomycetes</taxon>
        <taxon>Pseudonocardiales</taxon>
        <taxon>Pseudonocardiaceae</taxon>
        <taxon>Saccharopolyspora</taxon>
    </lineage>
</organism>
<evidence type="ECO:0000256" key="2">
    <source>
        <dbReference type="ARBA" id="ARBA00022448"/>
    </source>
</evidence>
<keyword evidence="2 8" id="KW-0813">Transport</keyword>